<dbReference type="PANTHER" id="PTHR43861">
    <property type="entry name" value="TRANS-ACONITATE 2-METHYLTRANSFERASE-RELATED"/>
    <property type="match status" value="1"/>
</dbReference>
<organism evidence="1">
    <name type="scientific">hydrothermal vent metagenome</name>
    <dbReference type="NCBI Taxonomy" id="652676"/>
    <lineage>
        <taxon>unclassified sequences</taxon>
        <taxon>metagenomes</taxon>
        <taxon>ecological metagenomes</taxon>
    </lineage>
</organism>
<dbReference type="PANTHER" id="PTHR43861:SF6">
    <property type="entry name" value="METHYLTRANSFERASE TYPE 11"/>
    <property type="match status" value="1"/>
</dbReference>
<dbReference type="CDD" id="cd02440">
    <property type="entry name" value="AdoMet_MTases"/>
    <property type="match status" value="1"/>
</dbReference>
<dbReference type="Pfam" id="PF13489">
    <property type="entry name" value="Methyltransf_23"/>
    <property type="match status" value="1"/>
</dbReference>
<name>A0A3B0UR58_9ZZZZ</name>
<accession>A0A3B0UR58</accession>
<dbReference type="Gene3D" id="3.40.50.150">
    <property type="entry name" value="Vaccinia Virus protein VP39"/>
    <property type="match status" value="1"/>
</dbReference>
<sequence>MIDVTCNLCGQDDYVVRFPATMQSQEQLEVDAFSCTNPGYGHHAQIVQCQNCGYVYANPRWSGEDILQAYTAVTDETYVQEREGRELTFRKHLLSLEKQVGQANGRSLLDVGAYIGVFVETAVAAGWQACGVEPSEWAANMAQQHGLQVIHGTQDAPELVGKQFDVVTMWDVIEHVADPSGEIGKAYQLLKPGGWLVVHTMDIDSLMAKVMGARWPWLMDMHIHYFSQKTLRQMLEKNGFDVISSGAEGRYLRLNYLISRVEALSRPLGRLAAWFVNGLRLGRVTIPLNFGDLFTVYAKRPL</sequence>
<dbReference type="EMBL" id="UOEU01000258">
    <property type="protein sequence ID" value="VAW31610.1"/>
    <property type="molecule type" value="Genomic_DNA"/>
</dbReference>
<dbReference type="InterPro" id="IPR029063">
    <property type="entry name" value="SAM-dependent_MTases_sf"/>
</dbReference>
<dbReference type="SUPFAM" id="SSF53335">
    <property type="entry name" value="S-adenosyl-L-methionine-dependent methyltransferases"/>
    <property type="match status" value="1"/>
</dbReference>
<dbReference type="AlphaFoldDB" id="A0A3B0UR58"/>
<evidence type="ECO:0000313" key="1">
    <source>
        <dbReference type="EMBL" id="VAW31610.1"/>
    </source>
</evidence>
<evidence type="ECO:0008006" key="2">
    <source>
        <dbReference type="Google" id="ProtNLM"/>
    </source>
</evidence>
<protein>
    <recommendedName>
        <fullName evidence="2">SAM-dependent methyltransferase</fullName>
    </recommendedName>
</protein>
<reference evidence="1" key="1">
    <citation type="submission" date="2018-06" db="EMBL/GenBank/DDBJ databases">
        <authorList>
            <person name="Zhirakovskaya E."/>
        </authorList>
    </citation>
    <scope>NUCLEOTIDE SEQUENCE</scope>
</reference>
<proteinExistence type="predicted"/>
<gene>
    <name evidence="1" type="ORF">MNBD_CHLOROFLEXI01-735</name>
</gene>